<keyword evidence="3" id="KW-1185">Reference proteome</keyword>
<accession>A0A930V098</accession>
<organism evidence="2 3">
    <name type="scientific">Nocardioides acrostichi</name>
    <dbReference type="NCBI Taxonomy" id="2784339"/>
    <lineage>
        <taxon>Bacteria</taxon>
        <taxon>Bacillati</taxon>
        <taxon>Actinomycetota</taxon>
        <taxon>Actinomycetes</taxon>
        <taxon>Propionibacteriales</taxon>
        <taxon>Nocardioidaceae</taxon>
        <taxon>Nocardioides</taxon>
    </lineage>
</organism>
<evidence type="ECO:0000313" key="2">
    <source>
        <dbReference type="EMBL" id="MBF4160864.1"/>
    </source>
</evidence>
<comment type="caution">
    <text evidence="2">The sequence shown here is derived from an EMBL/GenBank/DDBJ whole genome shotgun (WGS) entry which is preliminary data.</text>
</comment>
<reference evidence="2" key="1">
    <citation type="submission" date="2020-11" db="EMBL/GenBank/DDBJ databases">
        <title>Nocardioides sp. CBS4Y-1, whole genome shotgun sequence.</title>
        <authorList>
            <person name="Tuo L."/>
        </authorList>
    </citation>
    <scope>NUCLEOTIDE SEQUENCE</scope>
    <source>
        <strain evidence="2">CBS4Y-1</strain>
    </source>
</reference>
<gene>
    <name evidence="2" type="ORF">ISG29_04125</name>
</gene>
<feature type="region of interest" description="Disordered" evidence="1">
    <location>
        <begin position="46"/>
        <end position="66"/>
    </location>
</feature>
<sequence>MRAWGNRMLTRAFNLAFDEEITDLCYGYNALWLDQLPLLDLPDAGRQRRRSCGCPPSTASGDEPEMRFGDGFEIETLLCCRFSQADAEIVEVPAHEYDRMHGESNLSAVSDGLRVLDTLVREA</sequence>
<evidence type="ECO:0000256" key="1">
    <source>
        <dbReference type="SAM" id="MobiDB-lite"/>
    </source>
</evidence>
<dbReference type="EMBL" id="JADIVZ010000001">
    <property type="protein sequence ID" value="MBF4160864.1"/>
    <property type="molecule type" value="Genomic_DNA"/>
</dbReference>
<dbReference type="RefSeq" id="WP_194502032.1">
    <property type="nucleotide sequence ID" value="NZ_JADIVZ010000001.1"/>
</dbReference>
<proteinExistence type="predicted"/>
<name>A0A930V098_9ACTN</name>
<dbReference type="Proteomes" id="UP000656804">
    <property type="component" value="Unassembled WGS sequence"/>
</dbReference>
<protein>
    <submittedName>
        <fullName evidence="2">Uncharacterized protein</fullName>
    </submittedName>
</protein>
<evidence type="ECO:0000313" key="3">
    <source>
        <dbReference type="Proteomes" id="UP000656804"/>
    </source>
</evidence>
<dbReference type="AlphaFoldDB" id="A0A930V098"/>